<dbReference type="InterPro" id="IPR013022">
    <property type="entry name" value="Xyl_isomerase-like_TIM-brl"/>
</dbReference>
<dbReference type="GO" id="GO:0016853">
    <property type="term" value="F:isomerase activity"/>
    <property type="evidence" value="ECO:0007669"/>
    <property type="project" value="UniProtKB-KW"/>
</dbReference>
<name>A0A8J6TYN1_9FIRM</name>
<keyword evidence="2" id="KW-0413">Isomerase</keyword>
<sequence>MEYGISTSCFYPELTENSVLNLAEHGIKTIELFLNTYRETKPDFSKKMKRYLTEYQMKAISVHPFTSGYESMLFFSEYPGRFEDGLEHYRQLYFDFMHEIGAKILVLHGCIDHISMEKNRYYERFAKMRDFCKREGIILAQENVAPFKSHSVSFIRDMKTYLHGEVEFVLDIKQAVRAGEDPFEMMEVMGENIVHTHISDHTKEKDCLPIGEGDFDFAKYFKKLQKYSFSGAAVIELYRSNFGQIEQLYRAYRQLELLF</sequence>
<dbReference type="RefSeq" id="WP_154824515.1">
    <property type="nucleotide sequence ID" value="NZ_JACRTL010000001.1"/>
</dbReference>
<feature type="domain" description="Xylose isomerase-like TIM barrel" evidence="1">
    <location>
        <begin position="21"/>
        <end position="249"/>
    </location>
</feature>
<evidence type="ECO:0000313" key="3">
    <source>
        <dbReference type="Proteomes" id="UP000632659"/>
    </source>
</evidence>
<protein>
    <submittedName>
        <fullName evidence="2">Sugar phosphate isomerase/epimerase</fullName>
    </submittedName>
</protein>
<keyword evidence="3" id="KW-1185">Reference proteome</keyword>
<evidence type="ECO:0000313" key="2">
    <source>
        <dbReference type="EMBL" id="MBC8610152.1"/>
    </source>
</evidence>
<evidence type="ECO:0000259" key="1">
    <source>
        <dbReference type="Pfam" id="PF01261"/>
    </source>
</evidence>
<dbReference type="Proteomes" id="UP000632659">
    <property type="component" value="Unassembled WGS sequence"/>
</dbReference>
<dbReference type="AlphaFoldDB" id="A0A8J6TYN1"/>
<dbReference type="PANTHER" id="PTHR12110:SF41">
    <property type="entry name" value="INOSOSE DEHYDRATASE"/>
    <property type="match status" value="1"/>
</dbReference>
<dbReference type="InterPro" id="IPR036237">
    <property type="entry name" value="Xyl_isomerase-like_sf"/>
</dbReference>
<dbReference type="InterPro" id="IPR050312">
    <property type="entry name" value="IolE/XylAMocC-like"/>
</dbReference>
<dbReference type="SUPFAM" id="SSF51658">
    <property type="entry name" value="Xylose isomerase-like"/>
    <property type="match status" value="1"/>
</dbReference>
<accession>A0A8J6TYN1</accession>
<organism evidence="2 3">
    <name type="scientific">Massiliimalia timonensis</name>
    <dbReference type="NCBI Taxonomy" id="1987501"/>
    <lineage>
        <taxon>Bacteria</taxon>
        <taxon>Bacillati</taxon>
        <taxon>Bacillota</taxon>
        <taxon>Clostridia</taxon>
        <taxon>Eubacteriales</taxon>
        <taxon>Oscillospiraceae</taxon>
        <taxon>Massiliimalia</taxon>
    </lineage>
</organism>
<dbReference type="EMBL" id="JACRTL010000001">
    <property type="protein sequence ID" value="MBC8610152.1"/>
    <property type="molecule type" value="Genomic_DNA"/>
</dbReference>
<gene>
    <name evidence="2" type="ORF">H8702_03305</name>
</gene>
<comment type="caution">
    <text evidence="2">The sequence shown here is derived from an EMBL/GenBank/DDBJ whole genome shotgun (WGS) entry which is preliminary data.</text>
</comment>
<reference evidence="2" key="1">
    <citation type="submission" date="2020-08" db="EMBL/GenBank/DDBJ databases">
        <title>Genome public.</title>
        <authorList>
            <person name="Liu C."/>
            <person name="Sun Q."/>
        </authorList>
    </citation>
    <scope>NUCLEOTIDE SEQUENCE</scope>
    <source>
        <strain evidence="2">NSJ-15</strain>
    </source>
</reference>
<dbReference type="Gene3D" id="3.20.20.150">
    <property type="entry name" value="Divalent-metal-dependent TIM barrel enzymes"/>
    <property type="match status" value="1"/>
</dbReference>
<proteinExistence type="predicted"/>
<dbReference type="PANTHER" id="PTHR12110">
    <property type="entry name" value="HYDROXYPYRUVATE ISOMERASE"/>
    <property type="match status" value="1"/>
</dbReference>
<dbReference type="Pfam" id="PF01261">
    <property type="entry name" value="AP_endonuc_2"/>
    <property type="match status" value="1"/>
</dbReference>